<dbReference type="AlphaFoldDB" id="A0A1F6B1F8"/>
<feature type="transmembrane region" description="Helical" evidence="1">
    <location>
        <begin position="99"/>
        <end position="117"/>
    </location>
</feature>
<feature type="transmembrane region" description="Helical" evidence="1">
    <location>
        <begin position="123"/>
        <end position="141"/>
    </location>
</feature>
<organism evidence="2 3">
    <name type="scientific">Candidatus Gottesmanbacteria bacterium RIFCSPLOWO2_01_FULL_46_21</name>
    <dbReference type="NCBI Taxonomy" id="1798393"/>
    <lineage>
        <taxon>Bacteria</taxon>
        <taxon>Candidatus Gottesmaniibacteriota</taxon>
    </lineage>
</organism>
<gene>
    <name evidence="2" type="ORF">A2971_00785</name>
</gene>
<proteinExistence type="predicted"/>
<evidence type="ECO:0000256" key="1">
    <source>
        <dbReference type="SAM" id="Phobius"/>
    </source>
</evidence>
<feature type="transmembrane region" description="Helical" evidence="1">
    <location>
        <begin position="75"/>
        <end position="92"/>
    </location>
</feature>
<name>A0A1F6B1F8_9BACT</name>
<evidence type="ECO:0000313" key="2">
    <source>
        <dbReference type="EMBL" id="OGG30387.1"/>
    </source>
</evidence>
<feature type="transmembrane region" description="Helical" evidence="1">
    <location>
        <begin position="184"/>
        <end position="203"/>
    </location>
</feature>
<reference evidence="2 3" key="1">
    <citation type="journal article" date="2016" name="Nat. Commun.">
        <title>Thousands of microbial genomes shed light on interconnected biogeochemical processes in an aquifer system.</title>
        <authorList>
            <person name="Anantharaman K."/>
            <person name="Brown C.T."/>
            <person name="Hug L.A."/>
            <person name="Sharon I."/>
            <person name="Castelle C.J."/>
            <person name="Probst A.J."/>
            <person name="Thomas B.C."/>
            <person name="Singh A."/>
            <person name="Wilkins M.J."/>
            <person name="Karaoz U."/>
            <person name="Brodie E.L."/>
            <person name="Williams K.H."/>
            <person name="Hubbard S.S."/>
            <person name="Banfield J.F."/>
        </authorList>
    </citation>
    <scope>NUCLEOTIDE SEQUENCE [LARGE SCALE GENOMIC DNA]</scope>
</reference>
<dbReference type="EMBL" id="MFJW01000001">
    <property type="protein sequence ID" value="OGG30387.1"/>
    <property type="molecule type" value="Genomic_DNA"/>
</dbReference>
<sequence length="373" mass="43555">MFTKRHIGDITIIISIFLLTAIALYGYYDFFTPEKLEFVYRNWDGPGYMVVAKTLYDVDLINKINPFPFLAPTHYSYQFPLYPVFIRLFSFIGYKESMIVVSQVFSLLFSIALYFLVKQVNPKANALVVAILSLFYTPRWFIVNHVGSTEPQFLFFITLFMLFFLQKNFLLSAVAASLTQLTKPQGIVFFAGITLYYLLRVGMRKMTLHQGVREFLPYLLIPLALAAVFTLYYFRYGDFFVFMKNEAFPTMQWPPLKVLVATKIYGTPVDLFTGWKEIIVYTYIIYFIPIVMLFEKKLYFFSLVALVYFLPVLLFVQTDMPRFILPIMPFAFLAYSDMLSKKAVHTALFLCLPMVFFYAIGYINYNLAPLPFQ</sequence>
<feature type="transmembrane region" description="Helical" evidence="1">
    <location>
        <begin position="278"/>
        <end position="294"/>
    </location>
</feature>
<keyword evidence="1" id="KW-1133">Transmembrane helix</keyword>
<protein>
    <submittedName>
        <fullName evidence="2">Uncharacterized protein</fullName>
    </submittedName>
</protein>
<evidence type="ECO:0000313" key="3">
    <source>
        <dbReference type="Proteomes" id="UP000178461"/>
    </source>
</evidence>
<keyword evidence="1" id="KW-0812">Transmembrane</keyword>
<feature type="transmembrane region" description="Helical" evidence="1">
    <location>
        <begin position="215"/>
        <end position="234"/>
    </location>
</feature>
<feature type="transmembrane region" description="Helical" evidence="1">
    <location>
        <begin position="7"/>
        <end position="28"/>
    </location>
</feature>
<keyword evidence="1" id="KW-0472">Membrane</keyword>
<feature type="transmembrane region" description="Helical" evidence="1">
    <location>
        <begin position="153"/>
        <end position="178"/>
    </location>
</feature>
<accession>A0A1F6B1F8</accession>
<feature type="transmembrane region" description="Helical" evidence="1">
    <location>
        <begin position="299"/>
        <end position="317"/>
    </location>
</feature>
<dbReference type="Proteomes" id="UP000178461">
    <property type="component" value="Unassembled WGS sequence"/>
</dbReference>
<comment type="caution">
    <text evidence="2">The sequence shown here is derived from an EMBL/GenBank/DDBJ whole genome shotgun (WGS) entry which is preliminary data.</text>
</comment>
<feature type="transmembrane region" description="Helical" evidence="1">
    <location>
        <begin position="347"/>
        <end position="365"/>
    </location>
</feature>